<dbReference type="OrthoDB" id="9027184at2"/>
<keyword evidence="2" id="KW-1185">Reference proteome</keyword>
<accession>A0A561WLM1</accession>
<dbReference type="RefSeq" id="WP_122977805.1">
    <property type="nucleotide sequence ID" value="NZ_BOMX01000109.1"/>
</dbReference>
<gene>
    <name evidence="1" type="ORF">FHX34_1021303</name>
</gene>
<comment type="caution">
    <text evidence="1">The sequence shown here is derived from an EMBL/GenBank/DDBJ whole genome shotgun (WGS) entry which is preliminary data.</text>
</comment>
<name>A0A561WLM1_ACTTI</name>
<dbReference type="Proteomes" id="UP000320239">
    <property type="component" value="Unassembled WGS sequence"/>
</dbReference>
<dbReference type="InterPro" id="IPR011749">
    <property type="entry name" value="CHP02243"/>
</dbReference>
<reference evidence="1 2" key="1">
    <citation type="submission" date="2019-06" db="EMBL/GenBank/DDBJ databases">
        <title>Sequencing the genomes of 1000 actinobacteria strains.</title>
        <authorList>
            <person name="Klenk H.-P."/>
        </authorList>
    </citation>
    <scope>NUCLEOTIDE SEQUENCE [LARGE SCALE GENOMIC DNA]</scope>
    <source>
        <strain evidence="1 2">DSM 43866</strain>
    </source>
</reference>
<proteinExistence type="predicted"/>
<evidence type="ECO:0000313" key="1">
    <source>
        <dbReference type="EMBL" id="TWG24743.1"/>
    </source>
</evidence>
<dbReference type="EMBL" id="VIWY01000002">
    <property type="protein sequence ID" value="TWG24743.1"/>
    <property type="molecule type" value="Genomic_DNA"/>
</dbReference>
<dbReference type="NCBIfam" id="TIGR02243">
    <property type="entry name" value="putative baseplate assembly protein"/>
    <property type="match status" value="1"/>
</dbReference>
<dbReference type="AlphaFoldDB" id="A0A561WLM1"/>
<evidence type="ECO:0000313" key="2">
    <source>
        <dbReference type="Proteomes" id="UP000320239"/>
    </source>
</evidence>
<sequence>MPLPAPNLDDRRFQQLVDEAKKFIQQRAPEWSDHNVSDPGVTLIEAFAHMVDQLIYRLNRVPDKNYLAFLDLIGVRLFPPAAARGGVTFWLSGPQEQPVLVPAGTEVATERTVTEDAVVFTTSADLAIVPCRLTRLRRHPVAGPPADLLDAVIDGRDMSVFQQTPAVGDSLLLGLSAPVPSCAVLLELDSRVEGVGVDPRQPPLVWEAWTGEGWAACDVERDDTGGLNKPGDVILHVPAGHVTSVQAGQVAGWLRCRLVEPEPGQPSYAQSPTVRAVTAATIGGTTPAMHAETVSEEMLGDSEGVPGQCFLVSRPPIVAGAEPLVVETSDGDSWTRWTEVDNFAGSEPFDRHVTVDRTIGEIGFGPAVRQADGTLRQYGAVPAVGARVRIRRYRTGGGRQGNVARRALSVLRSSIPYVSVVENRNPALGGVDGETVAEARIRGPVQLRAQDRAVTAADYELLARQAAPAAARVRCLPAGDGSAAGGVRLLVVPAAVPDETGRLPFEDLVPDDTMLATIAADLDARRPIGARLVVEPPFYQGVTVVARLRPRPDASAVRLRAQAEEALYRYLDPLQGGPDGRGWPFGRPVHSGEVFGVLQRLPGVEVVEEVRMFPADPLTGRRGDEVTRIELDRHALVFSHQHQVRVEQR</sequence>
<organism evidence="1 2">
    <name type="scientific">Actinoplanes teichomyceticus</name>
    <dbReference type="NCBI Taxonomy" id="1867"/>
    <lineage>
        <taxon>Bacteria</taxon>
        <taxon>Bacillati</taxon>
        <taxon>Actinomycetota</taxon>
        <taxon>Actinomycetes</taxon>
        <taxon>Micromonosporales</taxon>
        <taxon>Micromonosporaceae</taxon>
        <taxon>Actinoplanes</taxon>
    </lineage>
</organism>
<protein>
    <submittedName>
        <fullName evidence="1">Putative phage baseplate assembly protein</fullName>
    </submittedName>
</protein>